<keyword evidence="3" id="KW-1185">Reference proteome</keyword>
<dbReference type="Proteomes" id="UP000244193">
    <property type="component" value="Chromosome"/>
</dbReference>
<dbReference type="KEGG" id="fmg:HYN48_13755"/>
<reference evidence="2 3" key="1">
    <citation type="submission" date="2018-04" db="EMBL/GenBank/DDBJ databases">
        <title>Genome sequencing of Flavobacterium sp. HYN0048.</title>
        <authorList>
            <person name="Yi H."/>
            <person name="Baek C."/>
        </authorList>
    </citation>
    <scope>NUCLEOTIDE SEQUENCE [LARGE SCALE GENOMIC DNA]</scope>
    <source>
        <strain evidence="2 3">HYN0048</strain>
    </source>
</reference>
<proteinExistence type="predicted"/>
<dbReference type="EMBL" id="CP028811">
    <property type="protein sequence ID" value="AWA31064.1"/>
    <property type="molecule type" value="Genomic_DNA"/>
</dbReference>
<dbReference type="AlphaFoldDB" id="A0A2S0RHB5"/>
<evidence type="ECO:0000313" key="2">
    <source>
        <dbReference type="EMBL" id="AWA31064.1"/>
    </source>
</evidence>
<name>A0A2S0RHB5_9FLAO</name>
<feature type="chain" id="PRO_5015578057" description="Sel1 repeat family protein" evidence="1">
    <location>
        <begin position="19"/>
        <end position="114"/>
    </location>
</feature>
<evidence type="ECO:0008006" key="4">
    <source>
        <dbReference type="Google" id="ProtNLM"/>
    </source>
</evidence>
<gene>
    <name evidence="2" type="ORF">HYN48_13755</name>
</gene>
<dbReference type="RefSeq" id="WP_108372685.1">
    <property type="nucleotide sequence ID" value="NZ_CP028811.1"/>
</dbReference>
<keyword evidence="1" id="KW-0732">Signal</keyword>
<dbReference type="OrthoDB" id="1242346at2"/>
<sequence length="114" mass="13059">MKNLIFLFLIFINFFCSAQQKAIADYVKTESNGGKLDFAKVAEEQAQGAYFIRFGNVLYNKKDFAILLWGTAVKSLGIEKIDEAIRLWEEINKRLLTEAEKKALKTGFETKIEN</sequence>
<feature type="signal peptide" evidence="1">
    <location>
        <begin position="1"/>
        <end position="18"/>
    </location>
</feature>
<protein>
    <recommendedName>
        <fullName evidence="4">Sel1 repeat family protein</fullName>
    </recommendedName>
</protein>
<evidence type="ECO:0000256" key="1">
    <source>
        <dbReference type="SAM" id="SignalP"/>
    </source>
</evidence>
<evidence type="ECO:0000313" key="3">
    <source>
        <dbReference type="Proteomes" id="UP000244193"/>
    </source>
</evidence>
<accession>A0A2S0RHB5</accession>
<organism evidence="2 3">
    <name type="scientific">Flavobacterium magnum</name>
    <dbReference type="NCBI Taxonomy" id="2162713"/>
    <lineage>
        <taxon>Bacteria</taxon>
        <taxon>Pseudomonadati</taxon>
        <taxon>Bacteroidota</taxon>
        <taxon>Flavobacteriia</taxon>
        <taxon>Flavobacteriales</taxon>
        <taxon>Flavobacteriaceae</taxon>
        <taxon>Flavobacterium</taxon>
    </lineage>
</organism>